<sequence length="109" mass="12621">MPDIIRALRPVPSGLQHMGLTNRFLYSDFTKEHLDPRETTLFLEENLKVGMNKILSRISIMHLLSFPMRMQALYLSRLPSSPKSYTGSRCLQCLERLRKCEEPQPGVNM</sequence>
<evidence type="ECO:0000313" key="2">
    <source>
        <dbReference type="Proteomes" id="UP000017836"/>
    </source>
</evidence>
<dbReference type="Proteomes" id="UP000017836">
    <property type="component" value="Unassembled WGS sequence"/>
</dbReference>
<dbReference type="Gramene" id="ERN13553">
    <property type="protein sequence ID" value="ERN13553"/>
    <property type="gene ID" value="AMTR_s00041p00235470"/>
</dbReference>
<proteinExistence type="predicted"/>
<evidence type="ECO:0000313" key="1">
    <source>
        <dbReference type="EMBL" id="ERN13553.1"/>
    </source>
</evidence>
<gene>
    <name evidence="1" type="ORF">AMTR_s00041p00235470</name>
</gene>
<protein>
    <submittedName>
        <fullName evidence="1">Uncharacterized protein</fullName>
    </submittedName>
</protein>
<keyword evidence="2" id="KW-1185">Reference proteome</keyword>
<organism evidence="1 2">
    <name type="scientific">Amborella trichopoda</name>
    <dbReference type="NCBI Taxonomy" id="13333"/>
    <lineage>
        <taxon>Eukaryota</taxon>
        <taxon>Viridiplantae</taxon>
        <taxon>Streptophyta</taxon>
        <taxon>Embryophyta</taxon>
        <taxon>Tracheophyta</taxon>
        <taxon>Spermatophyta</taxon>
        <taxon>Magnoliopsida</taxon>
        <taxon>Amborellales</taxon>
        <taxon>Amborellaceae</taxon>
        <taxon>Amborella</taxon>
    </lineage>
</organism>
<name>W1PYW5_AMBTC</name>
<accession>W1PYW5</accession>
<dbReference type="AlphaFoldDB" id="W1PYW5"/>
<reference evidence="2" key="1">
    <citation type="journal article" date="2013" name="Science">
        <title>The Amborella genome and the evolution of flowering plants.</title>
        <authorList>
            <consortium name="Amborella Genome Project"/>
        </authorList>
    </citation>
    <scope>NUCLEOTIDE SEQUENCE [LARGE SCALE GENOMIC DNA]</scope>
</reference>
<dbReference type="HOGENOM" id="CLU_2309847_0_0_1"/>
<dbReference type="EMBL" id="KI392588">
    <property type="protein sequence ID" value="ERN13553.1"/>
    <property type="molecule type" value="Genomic_DNA"/>
</dbReference>